<comment type="caution">
    <text evidence="13">The sequence shown here is derived from an EMBL/GenBank/DDBJ whole genome shotgun (WGS) entry which is preliminary data.</text>
</comment>
<evidence type="ECO:0000256" key="1">
    <source>
        <dbReference type="ARBA" id="ARBA00007316"/>
    </source>
</evidence>
<dbReference type="FunFam" id="3.40.50.300:FF:000527">
    <property type="entry name" value="Tyrosine-protein kinase etk"/>
    <property type="match status" value="1"/>
</dbReference>
<dbReference type="GO" id="GO:0005524">
    <property type="term" value="F:ATP binding"/>
    <property type="evidence" value="ECO:0007669"/>
    <property type="project" value="UniProtKB-KW"/>
</dbReference>
<dbReference type="EC" id="2.7.10.2" evidence="3"/>
<feature type="region of interest" description="Disordered" evidence="10">
    <location>
        <begin position="774"/>
        <end position="833"/>
    </location>
</feature>
<evidence type="ECO:0000256" key="10">
    <source>
        <dbReference type="SAM" id="MobiDB-lite"/>
    </source>
</evidence>
<dbReference type="AlphaFoldDB" id="A0A5C6EI46"/>
<comment type="similarity">
    <text evidence="1">Belongs to the CpsD/CapB family.</text>
</comment>
<organism evidence="13 14">
    <name type="scientific">Rubripirellula reticaptiva</name>
    <dbReference type="NCBI Taxonomy" id="2528013"/>
    <lineage>
        <taxon>Bacteria</taxon>
        <taxon>Pseudomonadati</taxon>
        <taxon>Planctomycetota</taxon>
        <taxon>Planctomycetia</taxon>
        <taxon>Pirellulales</taxon>
        <taxon>Pirellulaceae</taxon>
        <taxon>Rubripirellula</taxon>
    </lineage>
</organism>
<comment type="catalytic activity">
    <reaction evidence="9">
        <text>L-tyrosyl-[protein] + ATP = O-phospho-L-tyrosyl-[protein] + ADP + H(+)</text>
        <dbReference type="Rhea" id="RHEA:10596"/>
        <dbReference type="Rhea" id="RHEA-COMP:10136"/>
        <dbReference type="Rhea" id="RHEA-COMP:20101"/>
        <dbReference type="ChEBI" id="CHEBI:15378"/>
        <dbReference type="ChEBI" id="CHEBI:30616"/>
        <dbReference type="ChEBI" id="CHEBI:46858"/>
        <dbReference type="ChEBI" id="CHEBI:61978"/>
        <dbReference type="ChEBI" id="CHEBI:456216"/>
        <dbReference type="EC" id="2.7.10.2"/>
    </reaction>
</comment>
<feature type="transmembrane region" description="Helical" evidence="11">
    <location>
        <begin position="25"/>
        <end position="43"/>
    </location>
</feature>
<evidence type="ECO:0000256" key="9">
    <source>
        <dbReference type="ARBA" id="ARBA00051245"/>
    </source>
</evidence>
<feature type="compositionally biased region" description="Basic and acidic residues" evidence="10">
    <location>
        <begin position="774"/>
        <end position="785"/>
    </location>
</feature>
<dbReference type="RefSeq" id="WP_146536516.1">
    <property type="nucleotide sequence ID" value="NZ_SJPX01000005.1"/>
</dbReference>
<keyword evidence="11" id="KW-1133">Transmembrane helix</keyword>
<keyword evidence="6 13" id="KW-0418">Kinase</keyword>
<dbReference type="EMBL" id="SJPX01000005">
    <property type="protein sequence ID" value="TWU48105.1"/>
    <property type="molecule type" value="Genomic_DNA"/>
</dbReference>
<dbReference type="GO" id="GO:0042802">
    <property type="term" value="F:identical protein binding"/>
    <property type="evidence" value="ECO:0007669"/>
    <property type="project" value="UniProtKB-ARBA"/>
</dbReference>
<keyword evidence="7" id="KW-0067">ATP-binding</keyword>
<comment type="similarity">
    <text evidence="2">Belongs to the etk/wzc family.</text>
</comment>
<sequence>MADANKSMGLSPNELDISGMIRRRWRLLVFGMVVGVGLSILYFKTAPRVYESSIEVLVGQRSSEMTNRGTISSTSGGTEGMGEDELATHMRLFVARKVLTEAIKLGSLDELDTFRKARENDQSLVDHILENIEVERGGEGAAADAMVLRVFYHASNPEESATVLAAVFQSYKRYIDSQDQDNSKLAVELIEAARETHEQELSDADAAYRDFVASVPVLLEGDKVRDIHKERLSDMETELNKVRSSLAENESRLQVILTEAEERGDELAGEMDQLALLSEKEVDRLKFFLDMTRGSSQSEKFQAEAPVRQEVAKAQYNRLLDLIQREKALSDTFGKGHPLVEATRQETEITRQFIAANAPETKARETKTMDAEEMLKTYVMLLRNDISELQKRKTILMEEAEREMLAAKEVEASFMESNSLKAKLARAQSRYDQVIVRLQELNLSRSYAGFSTDLLASAEVPRNAVWPKLPIVLAVGVGAGLALGLLLTLAAETFDSTFGSVTDLESTTKAAVIAHVPRLNLRTLRKAAIAGSQLDPSLLTYHTPRSAEAEIFRVGRTSLMIANRKDSVQTIMVTSPQPGDGKSTTISNLAISFAQAGKRVLLIDADMRRPVISKLFGIDDRKGLSDFLAGRVEFADGVVETEVQNLHIMPNGSNTSEPAELLESHRLMRLFQNACESYDLVMIDAPPVLAVADPAIIAPYVDSVLLTVRVTKNGRGTVEDAVRILNDIQITPAAVIVNGIDRNALKTYAYGGYGKGKYGGGYIGHYHADYAAKERSDVHRSDATRSEPTPKNGRPATFAAASADLGSSVRRQPAPITIPSGDAPPMADQSSKS</sequence>
<gene>
    <name evidence="13" type="ORF">Poly59_49500</name>
</gene>
<dbReference type="Pfam" id="PF13614">
    <property type="entry name" value="AAA_31"/>
    <property type="match status" value="1"/>
</dbReference>
<name>A0A5C6EI46_9BACT</name>
<keyword evidence="11" id="KW-0812">Transmembrane</keyword>
<keyword evidence="11" id="KW-0472">Membrane</keyword>
<dbReference type="SUPFAM" id="SSF52540">
    <property type="entry name" value="P-loop containing nucleoside triphosphate hydrolases"/>
    <property type="match status" value="1"/>
</dbReference>
<protein>
    <recommendedName>
        <fullName evidence="3">non-specific protein-tyrosine kinase</fullName>
        <ecNumber evidence="3">2.7.10.2</ecNumber>
    </recommendedName>
</protein>
<dbReference type="GO" id="GO:0005886">
    <property type="term" value="C:plasma membrane"/>
    <property type="evidence" value="ECO:0007669"/>
    <property type="project" value="UniProtKB-ARBA"/>
</dbReference>
<evidence type="ECO:0000256" key="2">
    <source>
        <dbReference type="ARBA" id="ARBA00008883"/>
    </source>
</evidence>
<evidence type="ECO:0000256" key="5">
    <source>
        <dbReference type="ARBA" id="ARBA00022741"/>
    </source>
</evidence>
<keyword evidence="4 13" id="KW-0808">Transferase</keyword>
<dbReference type="PANTHER" id="PTHR32309">
    <property type="entry name" value="TYROSINE-PROTEIN KINASE"/>
    <property type="match status" value="1"/>
</dbReference>
<dbReference type="InterPro" id="IPR027417">
    <property type="entry name" value="P-loop_NTPase"/>
</dbReference>
<evidence type="ECO:0000259" key="12">
    <source>
        <dbReference type="Pfam" id="PF13614"/>
    </source>
</evidence>
<evidence type="ECO:0000256" key="3">
    <source>
        <dbReference type="ARBA" id="ARBA00011903"/>
    </source>
</evidence>
<dbReference type="CDD" id="cd05387">
    <property type="entry name" value="BY-kinase"/>
    <property type="match status" value="1"/>
</dbReference>
<accession>A0A5C6EI46</accession>
<keyword evidence="8" id="KW-0829">Tyrosine-protein kinase</keyword>
<evidence type="ECO:0000256" key="6">
    <source>
        <dbReference type="ARBA" id="ARBA00022777"/>
    </source>
</evidence>
<dbReference type="NCBIfam" id="TIGR01007">
    <property type="entry name" value="eps_fam"/>
    <property type="match status" value="1"/>
</dbReference>
<feature type="domain" description="AAA" evidence="12">
    <location>
        <begin position="569"/>
        <end position="724"/>
    </location>
</feature>
<evidence type="ECO:0000256" key="7">
    <source>
        <dbReference type="ARBA" id="ARBA00022840"/>
    </source>
</evidence>
<evidence type="ECO:0000256" key="4">
    <source>
        <dbReference type="ARBA" id="ARBA00022679"/>
    </source>
</evidence>
<proteinExistence type="inferred from homology"/>
<dbReference type="GO" id="GO:0004715">
    <property type="term" value="F:non-membrane spanning protein tyrosine kinase activity"/>
    <property type="evidence" value="ECO:0007669"/>
    <property type="project" value="UniProtKB-EC"/>
</dbReference>
<evidence type="ECO:0000256" key="11">
    <source>
        <dbReference type="SAM" id="Phobius"/>
    </source>
</evidence>
<dbReference type="InterPro" id="IPR050445">
    <property type="entry name" value="Bact_polysacc_biosynth/exp"/>
</dbReference>
<keyword evidence="14" id="KW-1185">Reference proteome</keyword>
<dbReference type="InterPro" id="IPR005702">
    <property type="entry name" value="Wzc-like_C"/>
</dbReference>
<dbReference type="Proteomes" id="UP000317977">
    <property type="component" value="Unassembled WGS sequence"/>
</dbReference>
<reference evidence="13 14" key="1">
    <citation type="submission" date="2019-02" db="EMBL/GenBank/DDBJ databases">
        <title>Deep-cultivation of Planctomycetes and their phenomic and genomic characterization uncovers novel biology.</title>
        <authorList>
            <person name="Wiegand S."/>
            <person name="Jogler M."/>
            <person name="Boedeker C."/>
            <person name="Pinto D."/>
            <person name="Vollmers J."/>
            <person name="Rivas-Marin E."/>
            <person name="Kohn T."/>
            <person name="Peeters S.H."/>
            <person name="Heuer A."/>
            <person name="Rast P."/>
            <person name="Oberbeckmann S."/>
            <person name="Bunk B."/>
            <person name="Jeske O."/>
            <person name="Meyerdierks A."/>
            <person name="Storesund J.E."/>
            <person name="Kallscheuer N."/>
            <person name="Luecker S."/>
            <person name="Lage O.M."/>
            <person name="Pohl T."/>
            <person name="Merkel B.J."/>
            <person name="Hornburger P."/>
            <person name="Mueller R.-W."/>
            <person name="Bruemmer F."/>
            <person name="Labrenz M."/>
            <person name="Spormann A.M."/>
            <person name="Op Den Camp H."/>
            <person name="Overmann J."/>
            <person name="Amann R."/>
            <person name="Jetten M.S.M."/>
            <person name="Mascher T."/>
            <person name="Medema M.H."/>
            <person name="Devos D.P."/>
            <person name="Kaster A.-K."/>
            <person name="Ovreas L."/>
            <person name="Rohde M."/>
            <person name="Galperin M.Y."/>
            <person name="Jogler C."/>
        </authorList>
    </citation>
    <scope>NUCLEOTIDE SEQUENCE [LARGE SCALE GENOMIC DNA]</scope>
    <source>
        <strain evidence="13 14">Poly59</strain>
    </source>
</reference>
<dbReference type="InterPro" id="IPR025669">
    <property type="entry name" value="AAA_dom"/>
</dbReference>
<evidence type="ECO:0000313" key="14">
    <source>
        <dbReference type="Proteomes" id="UP000317977"/>
    </source>
</evidence>
<evidence type="ECO:0000313" key="13">
    <source>
        <dbReference type="EMBL" id="TWU48105.1"/>
    </source>
</evidence>
<dbReference type="OrthoDB" id="9794577at2"/>
<dbReference type="Gene3D" id="3.40.50.300">
    <property type="entry name" value="P-loop containing nucleotide triphosphate hydrolases"/>
    <property type="match status" value="1"/>
</dbReference>
<keyword evidence="5" id="KW-0547">Nucleotide-binding</keyword>
<dbReference type="PANTHER" id="PTHR32309:SF13">
    <property type="entry name" value="FERRIC ENTEROBACTIN TRANSPORT PROTEIN FEPE"/>
    <property type="match status" value="1"/>
</dbReference>
<evidence type="ECO:0000256" key="8">
    <source>
        <dbReference type="ARBA" id="ARBA00023137"/>
    </source>
</evidence>